<dbReference type="InterPro" id="IPR044713">
    <property type="entry name" value="DNJA1/2-like"/>
</dbReference>
<dbReference type="CDD" id="cd10719">
    <property type="entry name" value="DnaJ_zf"/>
    <property type="match status" value="1"/>
</dbReference>
<dbReference type="CDD" id="cd10747">
    <property type="entry name" value="DnaJ_C"/>
    <property type="match status" value="1"/>
</dbReference>
<feature type="zinc finger region" description="CR-type" evidence="6">
    <location>
        <begin position="94"/>
        <end position="176"/>
    </location>
</feature>
<dbReference type="AlphaFoldDB" id="A0A167WDV5"/>
<feature type="domain" description="CR-type" evidence="7">
    <location>
        <begin position="94"/>
        <end position="176"/>
    </location>
</feature>
<dbReference type="InterPro" id="IPR001623">
    <property type="entry name" value="DnaJ_domain"/>
</dbReference>
<dbReference type="InterPro" id="IPR036869">
    <property type="entry name" value="J_dom_sf"/>
</dbReference>
<protein>
    <submittedName>
        <fullName evidence="8">Heat shock protein DnaJ, cysteine-rich domain protein</fullName>
    </submittedName>
</protein>
<keyword evidence="8" id="KW-0346">Stress response</keyword>
<dbReference type="InterPro" id="IPR001305">
    <property type="entry name" value="HSP_DnaJ_Cys-rich_dom"/>
</dbReference>
<evidence type="ECO:0000313" key="9">
    <source>
        <dbReference type="Proteomes" id="UP000242877"/>
    </source>
</evidence>
<evidence type="ECO:0000256" key="3">
    <source>
        <dbReference type="ARBA" id="ARBA00022771"/>
    </source>
</evidence>
<dbReference type="PRINTS" id="PR00625">
    <property type="entry name" value="JDOMAIN"/>
</dbReference>
<dbReference type="Gene3D" id="2.60.260.20">
    <property type="entry name" value="Urease metallochaperone UreE, N-terminal domain"/>
    <property type="match status" value="2"/>
</dbReference>
<dbReference type="GO" id="GO:0030544">
    <property type="term" value="F:Hsp70 protein binding"/>
    <property type="evidence" value="ECO:0007669"/>
    <property type="project" value="InterPro"/>
</dbReference>
<dbReference type="OrthoDB" id="550424at2759"/>
<keyword evidence="2" id="KW-0677">Repeat</keyword>
<evidence type="ECO:0000259" key="7">
    <source>
        <dbReference type="PROSITE" id="PS51188"/>
    </source>
</evidence>
<dbReference type="SUPFAM" id="SSF57938">
    <property type="entry name" value="DnaJ/Hsp40 cysteine-rich domain"/>
    <property type="match status" value="1"/>
</dbReference>
<dbReference type="Pfam" id="PF01556">
    <property type="entry name" value="DnaJ_C"/>
    <property type="match status" value="1"/>
</dbReference>
<evidence type="ECO:0000256" key="5">
    <source>
        <dbReference type="ARBA" id="ARBA00023186"/>
    </source>
</evidence>
<evidence type="ECO:0000256" key="6">
    <source>
        <dbReference type="PROSITE-ProRule" id="PRU00546"/>
    </source>
</evidence>
<evidence type="ECO:0000256" key="2">
    <source>
        <dbReference type="ARBA" id="ARBA00022737"/>
    </source>
</evidence>
<dbReference type="SUPFAM" id="SSF46565">
    <property type="entry name" value="Chaperone J-domain"/>
    <property type="match status" value="1"/>
</dbReference>
<reference evidence="8 9" key="1">
    <citation type="journal article" date="2016" name="Genome Biol. Evol.">
        <title>Divergent and convergent evolution of fungal pathogenicity.</title>
        <authorList>
            <person name="Shang Y."/>
            <person name="Xiao G."/>
            <person name="Zheng P."/>
            <person name="Cen K."/>
            <person name="Zhan S."/>
            <person name="Wang C."/>
        </authorList>
    </citation>
    <scope>NUCLEOTIDE SEQUENCE [LARGE SCALE GENOMIC DNA]</scope>
    <source>
        <strain evidence="8 9">ARSEF 7405</strain>
    </source>
</reference>
<sequence>MYRGDDTAQQKFVEVSEAYDVLSTKTTKQIYDKYGHEGLERHKQGGGGGGAQHDPFDIFSRFFGHGRQHAFHDQRRGQDMEMQLFVPLRDFYVGAEHELQIEKQVVCEECDGSGSANRQTDTCDQCGGSGFMIRKQMFAPGIFQQLQTPCNKCGGRGQMITKPCKVCGGHRVVRKKVPVYVSIEPGMAEGTQLVFENEADESPDWVAGDLIIRLMQEDPERSSEEEHRTDGTFFRRKGKDLFWKEVLSLREAWMGDWTRNITHLDGHVVRLGRERGQVVQPLTVETIKGQGMPVYHEGHMHDHHQDAEEAGSLFVEYHVVLPDQMSSGMEKEFWALWQKWRKEKGVDLAAEAGRPSFSFSMASVCGQHEHAHTQGKLHMASDH</sequence>
<dbReference type="PROSITE" id="PS51188">
    <property type="entry name" value="ZF_CR"/>
    <property type="match status" value="1"/>
</dbReference>
<dbReference type="InterPro" id="IPR008971">
    <property type="entry name" value="HSP40/DnaJ_pept-bd"/>
</dbReference>
<organism evidence="8 9">
    <name type="scientific">Ascosphaera apis ARSEF 7405</name>
    <dbReference type="NCBI Taxonomy" id="392613"/>
    <lineage>
        <taxon>Eukaryota</taxon>
        <taxon>Fungi</taxon>
        <taxon>Dikarya</taxon>
        <taxon>Ascomycota</taxon>
        <taxon>Pezizomycotina</taxon>
        <taxon>Eurotiomycetes</taxon>
        <taxon>Eurotiomycetidae</taxon>
        <taxon>Onygenales</taxon>
        <taxon>Ascosphaeraceae</taxon>
        <taxon>Ascosphaera</taxon>
    </lineage>
</organism>
<dbReference type="EMBL" id="AZGZ01000024">
    <property type="protein sequence ID" value="KZZ88719.1"/>
    <property type="molecule type" value="Genomic_DNA"/>
</dbReference>
<dbReference type="PANTHER" id="PTHR43888">
    <property type="entry name" value="DNAJ-LIKE-2, ISOFORM A-RELATED"/>
    <property type="match status" value="1"/>
</dbReference>
<accession>A0A167WDV5</accession>
<evidence type="ECO:0000256" key="4">
    <source>
        <dbReference type="ARBA" id="ARBA00022833"/>
    </source>
</evidence>
<dbReference type="VEuPathDB" id="FungiDB:AAP_04817"/>
<dbReference type="GO" id="GO:0051082">
    <property type="term" value="F:unfolded protein binding"/>
    <property type="evidence" value="ECO:0007669"/>
    <property type="project" value="InterPro"/>
</dbReference>
<comment type="caution">
    <text evidence="8">The sequence shown here is derived from an EMBL/GenBank/DDBJ whole genome shotgun (WGS) entry which is preliminary data.</text>
</comment>
<keyword evidence="3 6" id="KW-0863">Zinc-finger</keyword>
<evidence type="ECO:0000256" key="1">
    <source>
        <dbReference type="ARBA" id="ARBA00022723"/>
    </source>
</evidence>
<dbReference type="InterPro" id="IPR036410">
    <property type="entry name" value="HSP_DnaJ_Cys-rich_dom_sf"/>
</dbReference>
<dbReference type="Proteomes" id="UP000242877">
    <property type="component" value="Unassembled WGS sequence"/>
</dbReference>
<dbReference type="InterPro" id="IPR002939">
    <property type="entry name" value="DnaJ_C"/>
</dbReference>
<gene>
    <name evidence="8" type="ORF">AAP_04817</name>
</gene>
<evidence type="ECO:0000313" key="8">
    <source>
        <dbReference type="EMBL" id="KZZ88719.1"/>
    </source>
</evidence>
<keyword evidence="9" id="KW-1185">Reference proteome</keyword>
<name>A0A167WDV5_9EURO</name>
<dbReference type="GO" id="GO:0006457">
    <property type="term" value="P:protein folding"/>
    <property type="evidence" value="ECO:0007669"/>
    <property type="project" value="InterPro"/>
</dbReference>
<dbReference type="Gene3D" id="2.10.230.10">
    <property type="entry name" value="Heat shock protein DnaJ, cysteine-rich domain"/>
    <property type="match status" value="1"/>
</dbReference>
<dbReference type="Gene3D" id="1.10.287.110">
    <property type="entry name" value="DnaJ domain"/>
    <property type="match status" value="1"/>
</dbReference>
<dbReference type="SUPFAM" id="SSF49493">
    <property type="entry name" value="HSP40/DnaJ peptide-binding domain"/>
    <property type="match status" value="2"/>
</dbReference>
<dbReference type="FunFam" id="2.10.230.10:FF:000002">
    <property type="entry name" value="Molecular chaperone DnaJ"/>
    <property type="match status" value="1"/>
</dbReference>
<proteinExistence type="predicted"/>
<dbReference type="GO" id="GO:0008270">
    <property type="term" value="F:zinc ion binding"/>
    <property type="evidence" value="ECO:0007669"/>
    <property type="project" value="UniProtKB-KW"/>
</dbReference>
<keyword evidence="1 6" id="KW-0479">Metal-binding</keyword>
<keyword evidence="4 6" id="KW-0862">Zinc</keyword>
<keyword evidence="5" id="KW-0143">Chaperone</keyword>
<dbReference type="Pfam" id="PF00684">
    <property type="entry name" value="DnaJ_CXXCXGXG"/>
    <property type="match status" value="1"/>
</dbReference>